<evidence type="ECO:0000313" key="2">
    <source>
        <dbReference type="EMBL" id="KAK2072954.1"/>
    </source>
</evidence>
<keyword evidence="3" id="KW-1185">Reference proteome</keyword>
<keyword evidence="1" id="KW-1133">Transmembrane helix</keyword>
<keyword evidence="1" id="KW-0812">Transmembrane</keyword>
<dbReference type="AlphaFoldDB" id="A0AAD9I978"/>
<proteinExistence type="predicted"/>
<dbReference type="EMBL" id="JAQQPM010000006">
    <property type="protein sequence ID" value="KAK2072954.1"/>
    <property type="molecule type" value="Genomic_DNA"/>
</dbReference>
<evidence type="ECO:0000256" key="1">
    <source>
        <dbReference type="SAM" id="Phobius"/>
    </source>
</evidence>
<feature type="transmembrane region" description="Helical" evidence="1">
    <location>
        <begin position="14"/>
        <end position="39"/>
    </location>
</feature>
<name>A0AAD9I978_9PEZI</name>
<dbReference type="Proteomes" id="UP001217918">
    <property type="component" value="Unassembled WGS sequence"/>
</dbReference>
<keyword evidence="1" id="KW-0472">Membrane</keyword>
<reference evidence="2" key="1">
    <citation type="journal article" date="2023" name="Mol. Plant Microbe Interact.">
        <title>Elucidating the Obligate Nature and Biological Capacity of an Invasive Fungal Corn Pathogen.</title>
        <authorList>
            <person name="MacCready J.S."/>
            <person name="Roggenkamp E.M."/>
            <person name="Gdanetz K."/>
            <person name="Chilvers M.I."/>
        </authorList>
    </citation>
    <scope>NUCLEOTIDE SEQUENCE</scope>
    <source>
        <strain evidence="2">PM02</strain>
    </source>
</reference>
<accession>A0AAD9I978</accession>
<sequence>MSNCTDVGPALPDIAGIGILTSLAGQGFLSLALSTWFFFVSETGQLVPRQVQGPKARQLAAQRLDVVSEMLMIGNDIQVLLGSAYMLTAWTHRRHVGLYHLRLAFEAVSMVGVSSTSALVPSSWP</sequence>
<protein>
    <submittedName>
        <fullName evidence="2">Uncharacterized protein</fullName>
    </submittedName>
</protein>
<gene>
    <name evidence="2" type="ORF">P8C59_007271</name>
</gene>
<organism evidence="2 3">
    <name type="scientific">Phyllachora maydis</name>
    <dbReference type="NCBI Taxonomy" id="1825666"/>
    <lineage>
        <taxon>Eukaryota</taxon>
        <taxon>Fungi</taxon>
        <taxon>Dikarya</taxon>
        <taxon>Ascomycota</taxon>
        <taxon>Pezizomycotina</taxon>
        <taxon>Sordariomycetes</taxon>
        <taxon>Sordariomycetidae</taxon>
        <taxon>Phyllachorales</taxon>
        <taxon>Phyllachoraceae</taxon>
        <taxon>Phyllachora</taxon>
    </lineage>
</organism>
<comment type="caution">
    <text evidence="2">The sequence shown here is derived from an EMBL/GenBank/DDBJ whole genome shotgun (WGS) entry which is preliminary data.</text>
</comment>
<evidence type="ECO:0000313" key="3">
    <source>
        <dbReference type="Proteomes" id="UP001217918"/>
    </source>
</evidence>